<accession>A0A6M8SWQ8</accession>
<proteinExistence type="predicted"/>
<protein>
    <submittedName>
        <fullName evidence="1">Uncharacterized protein</fullName>
    </submittedName>
</protein>
<organism evidence="1 2">
    <name type="scientific">Deefgea piscis</name>
    <dbReference type="NCBI Taxonomy" id="2739061"/>
    <lineage>
        <taxon>Bacteria</taxon>
        <taxon>Pseudomonadati</taxon>
        <taxon>Pseudomonadota</taxon>
        <taxon>Betaproteobacteria</taxon>
        <taxon>Neisseriales</taxon>
        <taxon>Chitinibacteraceae</taxon>
        <taxon>Deefgea</taxon>
    </lineage>
</organism>
<dbReference type="KEGG" id="dee:HQN60_05360"/>
<dbReference type="AlphaFoldDB" id="A0A6M8SWQ8"/>
<dbReference type="Proteomes" id="UP000504844">
    <property type="component" value="Chromosome"/>
</dbReference>
<reference evidence="1 2" key="1">
    <citation type="submission" date="2020-05" db="EMBL/GenBank/DDBJ databases">
        <title>Complete genome sequence of Deefgea sp. D17.</title>
        <authorList>
            <person name="Bae J.-W."/>
            <person name="Han J.E."/>
        </authorList>
    </citation>
    <scope>NUCLEOTIDE SEQUENCE [LARGE SCALE GENOMIC DNA]</scope>
    <source>
        <strain evidence="1 2">D17</strain>
    </source>
</reference>
<keyword evidence="2" id="KW-1185">Reference proteome</keyword>
<dbReference type="EMBL" id="CP054143">
    <property type="protein sequence ID" value="QKJ66187.1"/>
    <property type="molecule type" value="Genomic_DNA"/>
</dbReference>
<evidence type="ECO:0000313" key="1">
    <source>
        <dbReference type="EMBL" id="QKJ66187.1"/>
    </source>
</evidence>
<sequence length="87" mass="9607">MTIQFQGIHLYTLPEARDQAPQLHARIVEVHGDWLILFGKKMAFTDDADLVAMLREANQTTPSIFSSKTAAADFLDLHASAFASISC</sequence>
<gene>
    <name evidence="1" type="ORF">HQN60_05360</name>
</gene>
<name>A0A6M8SWQ8_9NEIS</name>
<dbReference type="RefSeq" id="WP_173532691.1">
    <property type="nucleotide sequence ID" value="NZ_CP054143.1"/>
</dbReference>
<evidence type="ECO:0000313" key="2">
    <source>
        <dbReference type="Proteomes" id="UP000504844"/>
    </source>
</evidence>